<accession>A0A183KGB0</accession>
<dbReference type="PROSITE" id="PS50853">
    <property type="entry name" value="FN3"/>
    <property type="match status" value="1"/>
</dbReference>
<reference evidence="5" key="1">
    <citation type="submission" date="2016-06" db="UniProtKB">
        <authorList>
            <consortium name="WormBaseParasite"/>
        </authorList>
    </citation>
    <scope>IDENTIFICATION</scope>
</reference>
<gene>
    <name evidence="3" type="ORF">SCUD_LOCUS14057</name>
</gene>
<evidence type="ECO:0000313" key="5">
    <source>
        <dbReference type="WBParaSite" id="SCUD_0001406001-mRNA-1"/>
    </source>
</evidence>
<reference evidence="3 4" key="2">
    <citation type="submission" date="2018-11" db="EMBL/GenBank/DDBJ databases">
        <authorList>
            <consortium name="Pathogen Informatics"/>
        </authorList>
    </citation>
    <scope>NUCLEOTIDE SEQUENCE [LARGE SCALE GENOMIC DNA]</scope>
    <source>
        <strain evidence="3">Dakar</strain>
        <strain evidence="4">Dakar, Senegal</strain>
    </source>
</reference>
<name>A0A183KGB0_9TREM</name>
<dbReference type="EMBL" id="UZAK01036375">
    <property type="protein sequence ID" value="VDP55086.1"/>
    <property type="molecule type" value="Genomic_DNA"/>
</dbReference>
<dbReference type="AlphaFoldDB" id="A0A183KGB0"/>
<dbReference type="InterPro" id="IPR036116">
    <property type="entry name" value="FN3_sf"/>
</dbReference>
<evidence type="ECO:0000313" key="3">
    <source>
        <dbReference type="EMBL" id="VDP55086.1"/>
    </source>
</evidence>
<organism evidence="5">
    <name type="scientific">Schistosoma curassoni</name>
    <dbReference type="NCBI Taxonomy" id="6186"/>
    <lineage>
        <taxon>Eukaryota</taxon>
        <taxon>Metazoa</taxon>
        <taxon>Spiralia</taxon>
        <taxon>Lophotrochozoa</taxon>
        <taxon>Platyhelminthes</taxon>
        <taxon>Trematoda</taxon>
        <taxon>Digenea</taxon>
        <taxon>Strigeidida</taxon>
        <taxon>Schistosomatoidea</taxon>
        <taxon>Schistosomatidae</taxon>
        <taxon>Schistosoma</taxon>
    </lineage>
</organism>
<dbReference type="SUPFAM" id="SSF49265">
    <property type="entry name" value="Fibronectin type III"/>
    <property type="match status" value="1"/>
</dbReference>
<dbReference type="WBParaSite" id="SCUD_0001406001-mRNA-1">
    <property type="protein sequence ID" value="SCUD_0001406001-mRNA-1"/>
    <property type="gene ID" value="SCUD_0001406001"/>
</dbReference>
<evidence type="ECO:0000313" key="4">
    <source>
        <dbReference type="Proteomes" id="UP000279833"/>
    </source>
</evidence>
<dbReference type="STRING" id="6186.A0A183KGB0"/>
<keyword evidence="4" id="KW-1185">Reference proteome</keyword>
<dbReference type="Proteomes" id="UP000279833">
    <property type="component" value="Unassembled WGS sequence"/>
</dbReference>
<evidence type="ECO:0000256" key="1">
    <source>
        <dbReference type="SAM" id="MobiDB-lite"/>
    </source>
</evidence>
<feature type="region of interest" description="Disordered" evidence="1">
    <location>
        <begin position="227"/>
        <end position="251"/>
    </location>
</feature>
<evidence type="ECO:0000259" key="2">
    <source>
        <dbReference type="PROSITE" id="PS50853"/>
    </source>
</evidence>
<proteinExistence type="predicted"/>
<sequence length="340" mass="39084">MEDKTVYLIQNLKPGTTYKIEVKAVSLFEGIEMKSHPATLYISTIQIPSQQTEADREQFNLTTPIANIIYMIEWMPRVCIETQNQTNTEFIGTRRKRIAEYELRNILLTDLQFQCHYEASVFIMLNHHNKTSSISMNNHLTNNKSPILFKWTTCFSSSSILQPVELTYTLLSNENSMDLRRLQQNQMDEFIVVAEANGPYLSKQTNIKSSLDTVNYTAIVTWHPVTSTGHSKSESRRSSRTLKNRTPSIKTTNPEIRGVRLTWGPRLYEPIEYEVYSNIIQPLMDPEKTQSKVLDLNVPGLQLKGLKQETLYIVQAQMISEKEDGPISTIYFMTPTSKLS</sequence>
<feature type="domain" description="Fibronectin type-III" evidence="2">
    <location>
        <begin position="243"/>
        <end position="339"/>
    </location>
</feature>
<protein>
    <submittedName>
        <fullName evidence="5">Fibronectin type-III domain-containing protein</fullName>
    </submittedName>
</protein>
<dbReference type="InterPro" id="IPR003961">
    <property type="entry name" value="FN3_dom"/>
</dbReference>